<reference evidence="1" key="1">
    <citation type="submission" date="2014-11" db="EMBL/GenBank/DDBJ databases">
        <authorList>
            <person name="Amaro Gonzalez C."/>
        </authorList>
    </citation>
    <scope>NUCLEOTIDE SEQUENCE</scope>
</reference>
<dbReference type="EMBL" id="GBXM01101065">
    <property type="protein sequence ID" value="JAH07512.1"/>
    <property type="molecule type" value="Transcribed_RNA"/>
</dbReference>
<accession>A0A0E9PTA3</accession>
<organism evidence="1">
    <name type="scientific">Anguilla anguilla</name>
    <name type="common">European freshwater eel</name>
    <name type="synonym">Muraena anguilla</name>
    <dbReference type="NCBI Taxonomy" id="7936"/>
    <lineage>
        <taxon>Eukaryota</taxon>
        <taxon>Metazoa</taxon>
        <taxon>Chordata</taxon>
        <taxon>Craniata</taxon>
        <taxon>Vertebrata</taxon>
        <taxon>Euteleostomi</taxon>
        <taxon>Actinopterygii</taxon>
        <taxon>Neopterygii</taxon>
        <taxon>Teleostei</taxon>
        <taxon>Anguilliformes</taxon>
        <taxon>Anguillidae</taxon>
        <taxon>Anguilla</taxon>
    </lineage>
</organism>
<proteinExistence type="predicted"/>
<evidence type="ECO:0000313" key="1">
    <source>
        <dbReference type="EMBL" id="JAH07512.1"/>
    </source>
</evidence>
<reference evidence="1" key="2">
    <citation type="journal article" date="2015" name="Fish Shellfish Immunol.">
        <title>Early steps in the European eel (Anguilla anguilla)-Vibrio vulnificus interaction in the gills: Role of the RtxA13 toxin.</title>
        <authorList>
            <person name="Callol A."/>
            <person name="Pajuelo D."/>
            <person name="Ebbesson L."/>
            <person name="Teles M."/>
            <person name="MacKenzie S."/>
            <person name="Amaro C."/>
        </authorList>
    </citation>
    <scope>NUCLEOTIDE SEQUENCE</scope>
</reference>
<name>A0A0E9PTA3_ANGAN</name>
<dbReference type="AlphaFoldDB" id="A0A0E9PTA3"/>
<sequence>MFFIHFFSSLEISFYLALRFLPCNTCLTQ</sequence>
<protein>
    <submittedName>
        <fullName evidence="1">Uncharacterized protein</fullName>
    </submittedName>
</protein>